<proteinExistence type="predicted"/>
<keyword evidence="3" id="KW-1185">Reference proteome</keyword>
<name>A0A1B0AW48_9MUSC</name>
<reference evidence="3" key="1">
    <citation type="submission" date="2015-01" db="EMBL/GenBank/DDBJ databases">
        <authorList>
            <person name="Aksoy S."/>
            <person name="Warren W."/>
            <person name="Wilson R.K."/>
        </authorList>
    </citation>
    <scope>NUCLEOTIDE SEQUENCE [LARGE SCALE GENOMIC DNA]</scope>
    <source>
        <strain evidence="3">IAEA</strain>
    </source>
</reference>
<accession>A0A1B0AW48</accession>
<sequence length="118" mass="13951">MIYEHCLPYKLINGENVVLCNDPDMIDQVLQRSIYADVMIVESCYGLKFLSDCPSAVIIMFNCFIIDDIILYLVILNENRKSVRIYHLLEKYIQFIVALYSCYVVPQPFLWFELFYSL</sequence>
<dbReference type="EMBL" id="JXJN01004494">
    <property type="status" value="NOT_ANNOTATED_CDS"/>
    <property type="molecule type" value="Genomic_DNA"/>
</dbReference>
<dbReference type="Proteomes" id="UP000092460">
    <property type="component" value="Unassembled WGS sequence"/>
</dbReference>
<organism evidence="2 3">
    <name type="scientific">Glossina palpalis gambiensis</name>
    <dbReference type="NCBI Taxonomy" id="67801"/>
    <lineage>
        <taxon>Eukaryota</taxon>
        <taxon>Metazoa</taxon>
        <taxon>Ecdysozoa</taxon>
        <taxon>Arthropoda</taxon>
        <taxon>Hexapoda</taxon>
        <taxon>Insecta</taxon>
        <taxon>Pterygota</taxon>
        <taxon>Neoptera</taxon>
        <taxon>Endopterygota</taxon>
        <taxon>Diptera</taxon>
        <taxon>Brachycera</taxon>
        <taxon>Muscomorpha</taxon>
        <taxon>Hippoboscoidea</taxon>
        <taxon>Glossinidae</taxon>
        <taxon>Glossina</taxon>
    </lineage>
</organism>
<protein>
    <submittedName>
        <fullName evidence="2">Uncharacterized protein</fullName>
    </submittedName>
</protein>
<dbReference type="AlphaFoldDB" id="A0A1B0AW48"/>
<keyword evidence="1" id="KW-0812">Transmembrane</keyword>
<reference evidence="2" key="2">
    <citation type="submission" date="2020-05" db="UniProtKB">
        <authorList>
            <consortium name="EnsemblMetazoa"/>
        </authorList>
    </citation>
    <scope>IDENTIFICATION</scope>
    <source>
        <strain evidence="2">IAEA</strain>
    </source>
</reference>
<dbReference type="EnsemblMetazoa" id="GPPI010673-RA">
    <property type="protein sequence ID" value="GPPI010673-PA"/>
    <property type="gene ID" value="GPPI010673"/>
</dbReference>
<dbReference type="EMBL" id="JXJN01004493">
    <property type="status" value="NOT_ANNOTATED_CDS"/>
    <property type="molecule type" value="Genomic_DNA"/>
</dbReference>
<dbReference type="VEuPathDB" id="VectorBase:GPPI010673"/>
<keyword evidence="1" id="KW-1133">Transmembrane helix</keyword>
<keyword evidence="1" id="KW-0472">Membrane</keyword>
<evidence type="ECO:0000256" key="1">
    <source>
        <dbReference type="SAM" id="Phobius"/>
    </source>
</evidence>
<feature type="transmembrane region" description="Helical" evidence="1">
    <location>
        <begin position="95"/>
        <end position="116"/>
    </location>
</feature>
<evidence type="ECO:0000313" key="2">
    <source>
        <dbReference type="EnsemblMetazoa" id="GPPI010673-PA"/>
    </source>
</evidence>
<dbReference type="EMBL" id="JXJN01004492">
    <property type="status" value="NOT_ANNOTATED_CDS"/>
    <property type="molecule type" value="Genomic_DNA"/>
</dbReference>
<evidence type="ECO:0000313" key="3">
    <source>
        <dbReference type="Proteomes" id="UP000092460"/>
    </source>
</evidence>
<feature type="transmembrane region" description="Helical" evidence="1">
    <location>
        <begin position="55"/>
        <end position="75"/>
    </location>
</feature>